<dbReference type="PANTHER" id="PTHR37957:SF1">
    <property type="entry name" value="PHYTASE-LIKE DOMAIN-CONTAINING PROTEIN"/>
    <property type="match status" value="1"/>
</dbReference>
<keyword evidence="1" id="KW-0732">Signal</keyword>
<keyword evidence="4" id="KW-1185">Reference proteome</keyword>
<sequence length="446" mass="46844">MSPHATGRRRVHRSVAAGVPLAVMAVLAATGPAAGTPSDDARVIGTATLGDIPLAAFSNALLPGTVADDRGVDLGGIGSDIYPTGRKGEYWTVTDRGPNGQIKVDGTKRRTFPVPGFDPAIVKIRVSGGTVRVIDAIPITTSSGKPVTGLPNQASRDEAPYNYNASTPGSYNPNGLDTEGIVRAKDGSFWLVDEYGPSLVHVSARGKVLTRYVPEGLNLTGADYPVVEALPSVLLHRKINRGFEGLAQLPGGDLVMAVQSPLSLPDADAGEASRTTRLLRFSPKNKAVTAEYAYRFDAVNVVDPSEDDTSELKISSLVAVGGNRLLVQERTDKAARLHLVRLDKDANILGGSWDDDTTSPSLEQLDDPAAAGVPVLTKKLVVDLGTIDGVPGKIEGVARVGHDTLALINDNDFGMTDGTGAFDAQGRLVDSGIETTVTYVRLPRGI</sequence>
<dbReference type="RefSeq" id="WP_269657630.1">
    <property type="nucleotide sequence ID" value="NZ_CP114413.1"/>
</dbReference>
<accession>A0ABY7KAG7</accession>
<dbReference type="PANTHER" id="PTHR37957">
    <property type="entry name" value="BLR7070 PROTEIN"/>
    <property type="match status" value="1"/>
</dbReference>
<gene>
    <name evidence="3" type="ORF">STRCI_001026</name>
</gene>
<protein>
    <submittedName>
        <fullName evidence="3">Esterase-like activity of phytase family protein</fullName>
    </submittedName>
</protein>
<dbReference type="Pfam" id="PF13449">
    <property type="entry name" value="Phytase-like"/>
    <property type="match status" value="1"/>
</dbReference>
<evidence type="ECO:0000256" key="1">
    <source>
        <dbReference type="SAM" id="SignalP"/>
    </source>
</evidence>
<name>A0ABY7KAG7_9ACTN</name>
<dbReference type="EMBL" id="CP114413">
    <property type="protein sequence ID" value="WAZ19939.1"/>
    <property type="molecule type" value="Genomic_DNA"/>
</dbReference>
<feature type="chain" id="PRO_5046959006" evidence="1">
    <location>
        <begin position="29"/>
        <end position="446"/>
    </location>
</feature>
<evidence type="ECO:0000313" key="3">
    <source>
        <dbReference type="EMBL" id="WAZ19939.1"/>
    </source>
</evidence>
<dbReference type="InterPro" id="IPR027372">
    <property type="entry name" value="Phytase-like_dom"/>
</dbReference>
<organism evidence="3 4">
    <name type="scientific">Streptomyces cinnabarinus</name>
    <dbReference type="NCBI Taxonomy" id="67287"/>
    <lineage>
        <taxon>Bacteria</taxon>
        <taxon>Bacillati</taxon>
        <taxon>Actinomycetota</taxon>
        <taxon>Actinomycetes</taxon>
        <taxon>Kitasatosporales</taxon>
        <taxon>Streptomycetaceae</taxon>
        <taxon>Streptomyces</taxon>
    </lineage>
</organism>
<evidence type="ECO:0000259" key="2">
    <source>
        <dbReference type="Pfam" id="PF13449"/>
    </source>
</evidence>
<proteinExistence type="predicted"/>
<dbReference type="Proteomes" id="UP001164439">
    <property type="component" value="Chromosome"/>
</dbReference>
<evidence type="ECO:0000313" key="4">
    <source>
        <dbReference type="Proteomes" id="UP001164439"/>
    </source>
</evidence>
<reference evidence="3" key="1">
    <citation type="submission" date="2022-12" db="EMBL/GenBank/DDBJ databases">
        <authorList>
            <person name="Ruckert C."/>
            <person name="Busche T."/>
            <person name="Kalinowski J."/>
            <person name="Wittmann C."/>
        </authorList>
    </citation>
    <scope>NUCLEOTIDE SEQUENCE</scope>
    <source>
        <strain evidence="3">DSM 40467</strain>
    </source>
</reference>
<feature type="signal peptide" evidence="1">
    <location>
        <begin position="1"/>
        <end position="28"/>
    </location>
</feature>
<feature type="domain" description="Phytase-like" evidence="2">
    <location>
        <begin position="74"/>
        <end position="413"/>
    </location>
</feature>